<sequence>MTSSADEFYTDPEYKKKQSEISKRNWKAGIYDSKIIPLIKRHCKNSSCSNVFLAKPNDRKIYCSQHCSALVNNSGRKMSDLTKMKISNTLKLLPISKRGTHFSKPKVQMNCLNCNKTFELVPYLAKRQKYCSIHCNIVRLGRKTTSPKASKGKNGVRNDISPNINFYSTWEANIARVYNLVGLQWQYSPTIFDLGEHTYRPDFYLPNFDTYVEIKNYLGGYSLMRDTLFRQKYPDIKLELILKKHYINIKKNYKDLVDKWEY</sequence>
<accession>A0A0G0C2D6</accession>
<evidence type="ECO:0008006" key="3">
    <source>
        <dbReference type="Google" id="ProtNLM"/>
    </source>
</evidence>
<reference evidence="1 2" key="1">
    <citation type="journal article" date="2015" name="Nature">
        <title>rRNA introns, odd ribosomes, and small enigmatic genomes across a large radiation of phyla.</title>
        <authorList>
            <person name="Brown C.T."/>
            <person name="Hug L.A."/>
            <person name="Thomas B.C."/>
            <person name="Sharon I."/>
            <person name="Castelle C.J."/>
            <person name="Singh A."/>
            <person name="Wilkins M.J."/>
            <person name="Williams K.H."/>
            <person name="Banfield J.F."/>
        </authorList>
    </citation>
    <scope>NUCLEOTIDE SEQUENCE [LARGE SCALE GENOMIC DNA]</scope>
</reference>
<name>A0A0G0C2D6_9BACT</name>
<dbReference type="EMBL" id="LBOW01000002">
    <property type="protein sequence ID" value="KKP45330.1"/>
    <property type="molecule type" value="Genomic_DNA"/>
</dbReference>
<comment type="caution">
    <text evidence="1">The sequence shown here is derived from an EMBL/GenBank/DDBJ whole genome shotgun (WGS) entry which is preliminary data.</text>
</comment>
<proteinExistence type="predicted"/>
<dbReference type="AlphaFoldDB" id="A0A0G0C2D6"/>
<evidence type="ECO:0000313" key="1">
    <source>
        <dbReference type="EMBL" id="KKP45330.1"/>
    </source>
</evidence>
<dbReference type="Gene3D" id="3.40.91.30">
    <property type="match status" value="1"/>
</dbReference>
<dbReference type="Proteomes" id="UP000034778">
    <property type="component" value="Unassembled WGS sequence"/>
</dbReference>
<protein>
    <recommendedName>
        <fullName evidence="3">Nuclease associated modular domain-containing protein</fullName>
    </recommendedName>
</protein>
<dbReference type="STRING" id="1618566.UR35_C0002G0163"/>
<organism evidence="1 2">
    <name type="scientific">Candidatus Woesebacteria bacterium GW2011_GWB1_33_22</name>
    <dbReference type="NCBI Taxonomy" id="1618566"/>
    <lineage>
        <taxon>Bacteria</taxon>
        <taxon>Candidatus Woeseibacteriota</taxon>
    </lineage>
</organism>
<evidence type="ECO:0000313" key="2">
    <source>
        <dbReference type="Proteomes" id="UP000034778"/>
    </source>
</evidence>
<gene>
    <name evidence="1" type="ORF">UR35_C0002G0163</name>
</gene>